<dbReference type="EMBL" id="JARQWQ010000117">
    <property type="protein sequence ID" value="KAK2549963.1"/>
    <property type="molecule type" value="Genomic_DNA"/>
</dbReference>
<feature type="domain" description="DUF4708" evidence="2">
    <location>
        <begin position="81"/>
        <end position="249"/>
    </location>
</feature>
<evidence type="ECO:0000259" key="2">
    <source>
        <dbReference type="Pfam" id="PF15813"/>
    </source>
</evidence>
<feature type="compositionally biased region" description="Basic and acidic residues" evidence="1">
    <location>
        <begin position="530"/>
        <end position="543"/>
    </location>
</feature>
<dbReference type="AlphaFoldDB" id="A0AAD9UU30"/>
<dbReference type="PANTHER" id="PTHR28495">
    <property type="entry name" value="HYPOTHETICAL PROTEIN LOC100359752"/>
    <property type="match status" value="1"/>
</dbReference>
<dbReference type="PANTHER" id="PTHR28495:SF1">
    <property type="entry name" value="GENE, 17266-RELATED"/>
    <property type="match status" value="1"/>
</dbReference>
<keyword evidence="4" id="KW-1185">Reference proteome</keyword>
<reference evidence="3" key="2">
    <citation type="journal article" date="2023" name="Science">
        <title>Genomic signatures of disease resistance in endangered staghorn corals.</title>
        <authorList>
            <person name="Vollmer S.V."/>
            <person name="Selwyn J.D."/>
            <person name="Despard B.A."/>
            <person name="Roesel C.L."/>
        </authorList>
    </citation>
    <scope>NUCLEOTIDE SEQUENCE</scope>
    <source>
        <strain evidence="3">K2</strain>
    </source>
</reference>
<organism evidence="3 4">
    <name type="scientific">Acropora cervicornis</name>
    <name type="common">Staghorn coral</name>
    <dbReference type="NCBI Taxonomy" id="6130"/>
    <lineage>
        <taxon>Eukaryota</taxon>
        <taxon>Metazoa</taxon>
        <taxon>Cnidaria</taxon>
        <taxon>Anthozoa</taxon>
        <taxon>Hexacorallia</taxon>
        <taxon>Scleractinia</taxon>
        <taxon>Astrocoeniina</taxon>
        <taxon>Acroporidae</taxon>
        <taxon>Acropora</taxon>
    </lineage>
</organism>
<name>A0AAD9UU30_ACRCE</name>
<evidence type="ECO:0000256" key="1">
    <source>
        <dbReference type="SAM" id="MobiDB-lite"/>
    </source>
</evidence>
<feature type="region of interest" description="Disordered" evidence="1">
    <location>
        <begin position="506"/>
        <end position="551"/>
    </location>
</feature>
<proteinExistence type="predicted"/>
<protein>
    <recommendedName>
        <fullName evidence="2">DUF4708 domain-containing protein</fullName>
    </recommendedName>
</protein>
<accession>A0AAD9UU30</accession>
<gene>
    <name evidence="3" type="ORF">P5673_029411</name>
</gene>
<comment type="caution">
    <text evidence="3">The sequence shown here is derived from an EMBL/GenBank/DDBJ whole genome shotgun (WGS) entry which is preliminary data.</text>
</comment>
<reference evidence="3" key="1">
    <citation type="journal article" date="2023" name="G3 (Bethesda)">
        <title>Whole genome assembly and annotation of the endangered Caribbean coral Acropora cervicornis.</title>
        <authorList>
            <person name="Selwyn J.D."/>
            <person name="Vollmer S.V."/>
        </authorList>
    </citation>
    <scope>NUCLEOTIDE SEQUENCE</scope>
    <source>
        <strain evidence="3">K2</strain>
    </source>
</reference>
<dbReference type="Proteomes" id="UP001249851">
    <property type="component" value="Unassembled WGS sequence"/>
</dbReference>
<dbReference type="Pfam" id="PF15813">
    <property type="entry name" value="DUF4708"/>
    <property type="match status" value="1"/>
</dbReference>
<dbReference type="InterPro" id="IPR031643">
    <property type="entry name" value="DUF4708"/>
</dbReference>
<evidence type="ECO:0000313" key="4">
    <source>
        <dbReference type="Proteomes" id="UP001249851"/>
    </source>
</evidence>
<evidence type="ECO:0000313" key="3">
    <source>
        <dbReference type="EMBL" id="KAK2549963.1"/>
    </source>
</evidence>
<sequence length="611" mass="68899">MSSKGNQEGFFGLYFAPLPNLEGLTAVKATIETQNHDKINAIQPLCSRELIFTEPNILVSPSQEERNQLFIVAQTTEQVDLTKSLFQFCMSFTLKQKLAPLWNKAGQFLVQGRDFMLQSSKLNAIALELNISDKVCLGLQAYSLKLQPCQPEHFTASTVALQRFHASKEAVICYAAISDDLCFVLPSLKRGRILNITHELPEDSPFKCYEDLRKHWKLMYGYRLPQEENVFYNVHFYYIQGKTFTDLLSRMPAVCGKPLSLTSSPVYPTNRLQHASLTKHNNLTRTAPSMKHCIPFTVQHGQEKVMHANSPLGIEPATPVSSQNNQVIDSIQRNETVHTQEPKVTALSQVGIVGNSSKTQRWLAGANQSQTQFEEKTNNKYDVMMMRQDISETGPNCYSEIVSSNPSSQGTVENDTFSILRSAPPMLNCISSTPVTKRLPESRPGLIMMKRARPSNEVESFSCQATQDNRKNAEILPPRQGNHQFNLYGNTLGLAEISERNLGMLSTSKEEPRTEQFTKQTQASALASKKRQETDLLHGEPSKKKPRPKPRIQENLDVADLASKYQLRKVNLFTLAEWLKKRGVTVKSKEKKADLQSKVMQLLKQVPVHEQ</sequence>